<reference evidence="2 3" key="1">
    <citation type="submission" date="2023-10" db="EMBL/GenBank/DDBJ databases">
        <title>Genome-Wide Identification Analysis in wild type Solanum Pinnatisectum Reveals Some Genes Defensing Phytophthora Infestans.</title>
        <authorList>
            <person name="Sun C."/>
        </authorList>
    </citation>
    <scope>NUCLEOTIDE SEQUENCE [LARGE SCALE GENOMIC DNA]</scope>
    <source>
        <strain evidence="2">LQN</strain>
        <tissue evidence="2">Leaf</tissue>
    </source>
</reference>
<evidence type="ECO:0000313" key="2">
    <source>
        <dbReference type="EMBL" id="KAK4730266.1"/>
    </source>
</evidence>
<organism evidence="2 3">
    <name type="scientific">Solanum pinnatisectum</name>
    <name type="common">tansyleaf nightshade</name>
    <dbReference type="NCBI Taxonomy" id="50273"/>
    <lineage>
        <taxon>Eukaryota</taxon>
        <taxon>Viridiplantae</taxon>
        <taxon>Streptophyta</taxon>
        <taxon>Embryophyta</taxon>
        <taxon>Tracheophyta</taxon>
        <taxon>Spermatophyta</taxon>
        <taxon>Magnoliopsida</taxon>
        <taxon>eudicotyledons</taxon>
        <taxon>Gunneridae</taxon>
        <taxon>Pentapetalae</taxon>
        <taxon>asterids</taxon>
        <taxon>lamiids</taxon>
        <taxon>Solanales</taxon>
        <taxon>Solanaceae</taxon>
        <taxon>Solanoideae</taxon>
        <taxon>Solaneae</taxon>
        <taxon>Solanum</taxon>
    </lineage>
</organism>
<proteinExistence type="predicted"/>
<dbReference type="EMBL" id="JAWPEI010000004">
    <property type="protein sequence ID" value="KAK4730266.1"/>
    <property type="molecule type" value="Genomic_DNA"/>
</dbReference>
<comment type="caution">
    <text evidence="2">The sequence shown here is derived from an EMBL/GenBank/DDBJ whole genome shotgun (WGS) entry which is preliminary data.</text>
</comment>
<dbReference type="AlphaFoldDB" id="A0AAV9LX04"/>
<keyword evidence="1" id="KW-0472">Membrane</keyword>
<gene>
    <name evidence="2" type="ORF">R3W88_023254</name>
</gene>
<evidence type="ECO:0000313" key="3">
    <source>
        <dbReference type="Proteomes" id="UP001311915"/>
    </source>
</evidence>
<keyword evidence="1" id="KW-0812">Transmembrane</keyword>
<dbReference type="Proteomes" id="UP001311915">
    <property type="component" value="Unassembled WGS sequence"/>
</dbReference>
<accession>A0AAV9LX04</accession>
<evidence type="ECO:0000256" key="1">
    <source>
        <dbReference type="SAM" id="Phobius"/>
    </source>
</evidence>
<sequence length="160" mass="18251">MDVSDDSFAGDGSCWVIRVEFLVDLEFYLAGLGCVLVAVWWSGSGTVEIWFGFGWWWGFCLSEMRKKMAATMEVVSVSGLLEVVWWLVFRLMLSVVVVSRWKWVLFGGFWLLNRSCWLQQRKQKGFGSDLLGYWWCWVGEEWENGGSLTGCGGGTVAVCW</sequence>
<keyword evidence="1" id="KW-1133">Transmembrane helix</keyword>
<name>A0AAV9LX04_9SOLN</name>
<keyword evidence="3" id="KW-1185">Reference proteome</keyword>
<protein>
    <recommendedName>
        <fullName evidence="4">Transmembrane protein</fullName>
    </recommendedName>
</protein>
<evidence type="ECO:0008006" key="4">
    <source>
        <dbReference type="Google" id="ProtNLM"/>
    </source>
</evidence>
<feature type="transmembrane region" description="Helical" evidence="1">
    <location>
        <begin position="27"/>
        <end position="57"/>
    </location>
</feature>